<evidence type="ECO:0000313" key="3">
    <source>
        <dbReference type="Proteomes" id="UP000287962"/>
    </source>
</evidence>
<dbReference type="Pfam" id="PF08349">
    <property type="entry name" value="DUF1722"/>
    <property type="match status" value="1"/>
</dbReference>
<organism evidence="2 3">
    <name type="scientific">Thermus scotoductus</name>
    <dbReference type="NCBI Taxonomy" id="37636"/>
    <lineage>
        <taxon>Bacteria</taxon>
        <taxon>Thermotogati</taxon>
        <taxon>Deinococcota</taxon>
        <taxon>Deinococci</taxon>
        <taxon>Thermales</taxon>
        <taxon>Thermaceae</taxon>
        <taxon>Thermus</taxon>
    </lineage>
</organism>
<feature type="non-terminal residue" evidence="2">
    <location>
        <position position="1"/>
    </location>
</feature>
<evidence type="ECO:0000313" key="2">
    <source>
        <dbReference type="EMBL" id="RTI08607.1"/>
    </source>
</evidence>
<protein>
    <recommendedName>
        <fullName evidence="1">DUF1722 domain-containing protein</fullName>
    </recommendedName>
</protein>
<proteinExistence type="predicted"/>
<accession>A0ABY0AJF9</accession>
<dbReference type="EMBL" id="PEML01000083">
    <property type="protein sequence ID" value="RTI08607.1"/>
    <property type="molecule type" value="Genomic_DNA"/>
</dbReference>
<comment type="caution">
    <text evidence="2">The sequence shown here is derived from an EMBL/GenBank/DDBJ whole genome shotgun (WGS) entry which is preliminary data.</text>
</comment>
<feature type="domain" description="DUF1722" evidence="1">
    <location>
        <begin position="41"/>
        <end position="131"/>
    </location>
</feature>
<dbReference type="Proteomes" id="UP000287962">
    <property type="component" value="Unassembled WGS sequence"/>
</dbReference>
<dbReference type="InterPro" id="IPR013560">
    <property type="entry name" value="DUF1722"/>
</dbReference>
<reference evidence="2 3" key="1">
    <citation type="journal article" date="2019" name="Extremophiles">
        <title>Biogeography of thermophiles and predominance of Thermus scotoductus in domestic water heaters.</title>
        <authorList>
            <person name="Wilpiszeski R.L."/>
            <person name="Zhang Z."/>
            <person name="House C.H."/>
        </authorList>
    </citation>
    <scope>NUCLEOTIDE SEQUENCE [LARGE SCALE GENOMIC DNA]</scope>
    <source>
        <strain evidence="2 3">12_S12</strain>
    </source>
</reference>
<keyword evidence="3" id="KW-1185">Reference proteome</keyword>
<name>A0ABY0AJF9_THESC</name>
<gene>
    <name evidence="2" type="ORF">CSW25_03825</name>
</gene>
<evidence type="ECO:0000259" key="1">
    <source>
        <dbReference type="Pfam" id="PF08349"/>
    </source>
</evidence>
<sequence length="139" mass="15665">TGLGGGDQRLQDGPLRVRQVAGVRSPCRSHPSSIADFYDSLLEVRQAYEEGFLRVTQLPFRLPAMADALLHAFGYFKKALSPKEKAHFQDLLVDFREQRVPLEAPLALLRSWALRFGAGYLEAQALFEPYPRGLMDLTF</sequence>